<keyword evidence="1" id="KW-0862">Zinc</keyword>
<protein>
    <recommendedName>
        <fullName evidence="2">SWIM-type domain-containing protein</fullName>
    </recommendedName>
</protein>
<evidence type="ECO:0000313" key="4">
    <source>
        <dbReference type="Proteomes" id="UP000266673"/>
    </source>
</evidence>
<sequence length="677" mass="78485">MSTIRERFFNINETFELGIEDFNKHWALVDNIWTRYNGYKLDNGDERKTFVCRLLTPKESSGRKENLSPEKLCITLKHPSIDCEARIRITWLAPSNMVRIERVNGTPDHSHLMERNDMCKRSKFIKDMVANEAIKSYKPPTITNVIKKEVSKLHEDSGVEYLKTKEVANIKHKLVGPMNSHLVGHADLNSDFLSATEFLLRNNYQVESFQKQKSHARLQDLCFANFWQIENLTHYGWLTLIDSTHNTNKHGETSMAVASALKIIQNFASRWNPRYMLLDQSSMESNGIALTFPDLFVAQQHSPLLLQITSTNPLESFHSELKAKISVQYVFEKHLDSSKSTKITDFGLLKLLKQINEPLDKFSGKFQAEGLRRKKMAQHHLQPMDLYSKLTYEIKEKKTMIKNNQVKELKIQRGNREEPIEDTPSQYIEFYKKCWDSDPANRPKQEQISQSIRTQYLRKFLETLGKFGGKAIADALSKNITLKDLNLTRACQILLELDNKKMMAAKKTATEFRTKRISLTNVRPEVLNEIHKFPFPLQRLVAEEVHAVAKRLEEGKSLPNLASAECSCRFFNWYMLLCRHIFHEQLCGANILMPEAWENFQRTFEESGIEVYQTRGIVEISAVQIFAADKAAEKTRSKMNELFERTRDCYYRLAEKSENEPSQFVGNLEKILEPAIN</sequence>
<accession>A0A397V167</accession>
<name>A0A397V167_9GLOM</name>
<keyword evidence="1" id="KW-0863">Zinc-finger</keyword>
<evidence type="ECO:0000256" key="1">
    <source>
        <dbReference type="PROSITE-ProRule" id="PRU00325"/>
    </source>
</evidence>
<evidence type="ECO:0000313" key="3">
    <source>
        <dbReference type="EMBL" id="RIB15631.1"/>
    </source>
</evidence>
<proteinExistence type="predicted"/>
<dbReference type="OrthoDB" id="2435608at2759"/>
<feature type="domain" description="SWIM-type" evidence="2">
    <location>
        <begin position="546"/>
        <end position="589"/>
    </location>
</feature>
<dbReference type="PROSITE" id="PS50966">
    <property type="entry name" value="ZF_SWIM"/>
    <property type="match status" value="1"/>
</dbReference>
<dbReference type="AlphaFoldDB" id="A0A397V167"/>
<dbReference type="InterPro" id="IPR011009">
    <property type="entry name" value="Kinase-like_dom_sf"/>
</dbReference>
<gene>
    <name evidence="3" type="ORF">C2G38_2191960</name>
</gene>
<dbReference type="Proteomes" id="UP000266673">
    <property type="component" value="Unassembled WGS sequence"/>
</dbReference>
<dbReference type="EMBL" id="QKWP01000731">
    <property type="protein sequence ID" value="RIB15631.1"/>
    <property type="molecule type" value="Genomic_DNA"/>
</dbReference>
<evidence type="ECO:0000259" key="2">
    <source>
        <dbReference type="PROSITE" id="PS50966"/>
    </source>
</evidence>
<comment type="caution">
    <text evidence="3">The sequence shown here is derived from an EMBL/GenBank/DDBJ whole genome shotgun (WGS) entry which is preliminary data.</text>
</comment>
<dbReference type="InterPro" id="IPR007527">
    <property type="entry name" value="Znf_SWIM"/>
</dbReference>
<dbReference type="GO" id="GO:0008270">
    <property type="term" value="F:zinc ion binding"/>
    <property type="evidence" value="ECO:0007669"/>
    <property type="project" value="UniProtKB-KW"/>
</dbReference>
<keyword evidence="4" id="KW-1185">Reference proteome</keyword>
<dbReference type="SUPFAM" id="SSF56112">
    <property type="entry name" value="Protein kinase-like (PK-like)"/>
    <property type="match status" value="1"/>
</dbReference>
<dbReference type="Pfam" id="PF04434">
    <property type="entry name" value="SWIM"/>
    <property type="match status" value="1"/>
</dbReference>
<reference evidence="3 4" key="1">
    <citation type="submission" date="2018-06" db="EMBL/GenBank/DDBJ databases">
        <title>Comparative genomics reveals the genomic features of Rhizophagus irregularis, R. cerebriforme, R. diaphanum and Gigaspora rosea, and their symbiotic lifestyle signature.</title>
        <authorList>
            <person name="Morin E."/>
            <person name="San Clemente H."/>
            <person name="Chen E.C.H."/>
            <person name="De La Providencia I."/>
            <person name="Hainaut M."/>
            <person name="Kuo A."/>
            <person name="Kohler A."/>
            <person name="Murat C."/>
            <person name="Tang N."/>
            <person name="Roy S."/>
            <person name="Loubradou J."/>
            <person name="Henrissat B."/>
            <person name="Grigoriev I.V."/>
            <person name="Corradi N."/>
            <person name="Roux C."/>
            <person name="Martin F.M."/>
        </authorList>
    </citation>
    <scope>NUCLEOTIDE SEQUENCE [LARGE SCALE GENOMIC DNA]</scope>
    <source>
        <strain evidence="3 4">DAOM 194757</strain>
    </source>
</reference>
<dbReference type="Gene3D" id="1.10.510.10">
    <property type="entry name" value="Transferase(Phosphotransferase) domain 1"/>
    <property type="match status" value="1"/>
</dbReference>
<organism evidence="3 4">
    <name type="scientific">Gigaspora rosea</name>
    <dbReference type="NCBI Taxonomy" id="44941"/>
    <lineage>
        <taxon>Eukaryota</taxon>
        <taxon>Fungi</taxon>
        <taxon>Fungi incertae sedis</taxon>
        <taxon>Mucoromycota</taxon>
        <taxon>Glomeromycotina</taxon>
        <taxon>Glomeromycetes</taxon>
        <taxon>Diversisporales</taxon>
        <taxon>Gigasporaceae</taxon>
        <taxon>Gigaspora</taxon>
    </lineage>
</organism>
<keyword evidence="1" id="KW-0479">Metal-binding</keyword>